<dbReference type="Gene3D" id="3.40.50.1220">
    <property type="entry name" value="TPP-binding domain"/>
    <property type="match status" value="1"/>
</dbReference>
<dbReference type="Proteomes" id="UP000269793">
    <property type="component" value="Chromosome III"/>
</dbReference>
<evidence type="ECO:0000256" key="4">
    <source>
        <dbReference type="ARBA" id="ARBA00022723"/>
    </source>
</evidence>
<dbReference type="InterPro" id="IPR047214">
    <property type="entry name" value="TPP_PDC_IPDC"/>
</dbReference>
<dbReference type="SUPFAM" id="SSF52518">
    <property type="entry name" value="Thiamin diphosphate-binding fold (THDP-binding)"/>
    <property type="match status" value="2"/>
</dbReference>
<dbReference type="PANTHER" id="PTHR43452">
    <property type="entry name" value="PYRUVATE DECARBOXYLASE"/>
    <property type="match status" value="1"/>
</dbReference>
<dbReference type="InterPro" id="IPR011766">
    <property type="entry name" value="TPP_enzyme_TPP-bd"/>
</dbReference>
<keyword evidence="5" id="KW-0210">Decarboxylase</keyword>
<dbReference type="FunFam" id="3.40.50.970:FF:000024">
    <property type="entry name" value="Pyruvate decarboxylase isozyme"/>
    <property type="match status" value="1"/>
</dbReference>
<evidence type="ECO:0000256" key="9">
    <source>
        <dbReference type="PIRSR" id="PIRSR036565-2"/>
    </source>
</evidence>
<dbReference type="VEuPathDB" id="FungiDB:DNF11_1623"/>
<comment type="subcellular location">
    <subcellularLocation>
        <location evidence="2">Mitochondrion</location>
    </subcellularLocation>
</comment>
<dbReference type="GO" id="GO:0030976">
    <property type="term" value="F:thiamine pyrophosphate binding"/>
    <property type="evidence" value="ECO:0007669"/>
    <property type="project" value="InterPro"/>
</dbReference>
<evidence type="ECO:0000256" key="6">
    <source>
        <dbReference type="ARBA" id="ARBA00022842"/>
    </source>
</evidence>
<evidence type="ECO:0000259" key="12">
    <source>
        <dbReference type="Pfam" id="PF02775"/>
    </source>
</evidence>
<gene>
    <name evidence="14" type="primary">PDC</name>
    <name evidence="14" type="ORF">DNF11_1623</name>
</gene>
<evidence type="ECO:0000256" key="10">
    <source>
        <dbReference type="RuleBase" id="RU362132"/>
    </source>
</evidence>
<keyword evidence="7 10" id="KW-0786">Thiamine pyrophosphate</keyword>
<name>A0A3G2S3C4_MALR7</name>
<evidence type="ECO:0000256" key="8">
    <source>
        <dbReference type="ARBA" id="ARBA00023239"/>
    </source>
</evidence>
<comment type="cofactor">
    <cofactor evidence="1">
        <name>thiamine diphosphate</name>
        <dbReference type="ChEBI" id="CHEBI:58937"/>
    </cofactor>
</comment>
<dbReference type="EC" id="4.1.1.1" evidence="14"/>
<comment type="cofactor">
    <cofactor evidence="9">
        <name>Mg(2+)</name>
        <dbReference type="ChEBI" id="CHEBI:18420"/>
    </cofactor>
    <text evidence="9">Binds 1 Mg(2+) per subunit.</text>
</comment>
<proteinExistence type="inferred from homology"/>
<organism evidence="14 15">
    <name type="scientific">Malassezia restricta (strain ATCC 96810 / NBRC 103918 / CBS 7877)</name>
    <name type="common">Seborrheic dermatitis infection agent</name>
    <dbReference type="NCBI Taxonomy" id="425264"/>
    <lineage>
        <taxon>Eukaryota</taxon>
        <taxon>Fungi</taxon>
        <taxon>Dikarya</taxon>
        <taxon>Basidiomycota</taxon>
        <taxon>Ustilaginomycotina</taxon>
        <taxon>Malasseziomycetes</taxon>
        <taxon>Malasseziales</taxon>
        <taxon>Malasseziaceae</taxon>
        <taxon>Malassezia</taxon>
    </lineage>
</organism>
<evidence type="ECO:0000256" key="5">
    <source>
        <dbReference type="ARBA" id="ARBA00022793"/>
    </source>
</evidence>
<feature type="domain" description="Thiamine pyrophosphate enzyme N-terminal TPP-binding" evidence="13">
    <location>
        <begin position="1"/>
        <end position="108"/>
    </location>
</feature>
<feature type="domain" description="Thiamine pyrophosphate enzyme TPP-binding" evidence="12">
    <location>
        <begin position="391"/>
        <end position="483"/>
    </location>
</feature>
<evidence type="ECO:0000259" key="13">
    <source>
        <dbReference type="Pfam" id="PF02776"/>
    </source>
</evidence>
<dbReference type="Pfam" id="PF02776">
    <property type="entry name" value="TPP_enzyme_N"/>
    <property type="match status" value="1"/>
</dbReference>
<protein>
    <submittedName>
        <fullName evidence="14">Pyruvate decarboxylase</fullName>
        <ecNumber evidence="14">4.1.1.1</ecNumber>
    </submittedName>
</protein>
<dbReference type="InterPro" id="IPR047213">
    <property type="entry name" value="TPP_PYR_PDC_IPDC-like"/>
</dbReference>
<dbReference type="GO" id="GO:0004737">
    <property type="term" value="F:pyruvate decarboxylase activity"/>
    <property type="evidence" value="ECO:0007669"/>
    <property type="project" value="UniProtKB-EC"/>
</dbReference>
<feature type="binding site" evidence="9">
    <location>
        <position position="476"/>
    </location>
    <ligand>
        <name>Mg(2+)</name>
        <dbReference type="ChEBI" id="CHEBI:18420"/>
    </ligand>
</feature>
<evidence type="ECO:0000256" key="7">
    <source>
        <dbReference type="ARBA" id="ARBA00023052"/>
    </source>
</evidence>
<dbReference type="SUPFAM" id="SSF52467">
    <property type="entry name" value="DHS-like NAD/FAD-binding domain"/>
    <property type="match status" value="1"/>
</dbReference>
<keyword evidence="6 9" id="KW-0460">Magnesium</keyword>
<feature type="binding site" evidence="9">
    <location>
        <position position="447"/>
    </location>
    <ligand>
        <name>Mg(2+)</name>
        <dbReference type="ChEBI" id="CHEBI:18420"/>
    </ligand>
</feature>
<dbReference type="GO" id="GO:0005829">
    <property type="term" value="C:cytosol"/>
    <property type="evidence" value="ECO:0007669"/>
    <property type="project" value="TreeGrafter"/>
</dbReference>
<dbReference type="Pfam" id="PF02775">
    <property type="entry name" value="TPP_enzyme_C"/>
    <property type="match status" value="1"/>
</dbReference>
<evidence type="ECO:0000313" key="14">
    <source>
        <dbReference type="EMBL" id="AYO42573.1"/>
    </source>
</evidence>
<dbReference type="InterPro" id="IPR012001">
    <property type="entry name" value="Thiamin_PyroP_enz_TPP-bd_dom"/>
</dbReference>
<evidence type="ECO:0000256" key="2">
    <source>
        <dbReference type="ARBA" id="ARBA00004173"/>
    </source>
</evidence>
<dbReference type="OrthoDB" id="3970464at2759"/>
<reference evidence="14 15" key="1">
    <citation type="submission" date="2018-10" db="EMBL/GenBank/DDBJ databases">
        <title>Complete genome sequence of Malassezia restricta CBS 7877.</title>
        <authorList>
            <person name="Morand S.C."/>
            <person name="Bertignac M."/>
            <person name="Iltis A."/>
            <person name="Kolder I."/>
            <person name="Pirovano W."/>
            <person name="Jourdain R."/>
            <person name="Clavaud C."/>
        </authorList>
    </citation>
    <scope>NUCLEOTIDE SEQUENCE [LARGE SCALE GENOMIC DNA]</scope>
    <source>
        <strain evidence="14 15">CBS 7877</strain>
    </source>
</reference>
<feature type="binding site" evidence="9">
    <location>
        <position position="474"/>
    </location>
    <ligand>
        <name>Mg(2+)</name>
        <dbReference type="ChEBI" id="CHEBI:18420"/>
    </ligand>
</feature>
<comment type="similarity">
    <text evidence="3 10">Belongs to the TPP enzyme family.</text>
</comment>
<dbReference type="CDD" id="cd07038">
    <property type="entry name" value="TPP_PYR_PDC_IPDC_like"/>
    <property type="match status" value="1"/>
</dbReference>
<dbReference type="FunFam" id="3.40.50.970:FF:000019">
    <property type="entry name" value="Pyruvate decarboxylase isozyme"/>
    <property type="match status" value="1"/>
</dbReference>
<dbReference type="InterPro" id="IPR029061">
    <property type="entry name" value="THDP-binding"/>
</dbReference>
<dbReference type="Pfam" id="PF00205">
    <property type="entry name" value="TPP_enzyme_M"/>
    <property type="match status" value="1"/>
</dbReference>
<keyword evidence="8 14" id="KW-0456">Lyase</keyword>
<dbReference type="InterPro" id="IPR029035">
    <property type="entry name" value="DHS-like_NAD/FAD-binding_dom"/>
</dbReference>
<dbReference type="Gene3D" id="3.40.50.970">
    <property type="match status" value="2"/>
</dbReference>
<keyword evidence="14" id="KW-0670">Pyruvate</keyword>
<dbReference type="STRING" id="425264.A0A3G2S3C4"/>
<dbReference type="CDD" id="cd02005">
    <property type="entry name" value="TPP_PDC_IPDC"/>
    <property type="match status" value="1"/>
</dbReference>
<dbReference type="GO" id="GO:0000287">
    <property type="term" value="F:magnesium ion binding"/>
    <property type="evidence" value="ECO:0007669"/>
    <property type="project" value="InterPro"/>
</dbReference>
<dbReference type="PIRSF" id="PIRSF036565">
    <property type="entry name" value="Pyruvt_ip_decrb"/>
    <property type="match status" value="1"/>
</dbReference>
<dbReference type="GO" id="GO:0005739">
    <property type="term" value="C:mitochondrion"/>
    <property type="evidence" value="ECO:0007669"/>
    <property type="project" value="UniProtKB-SubCell"/>
</dbReference>
<dbReference type="GO" id="GO:0000949">
    <property type="term" value="P:aromatic amino acid family catabolic process to alcohol via Ehrlich pathway"/>
    <property type="evidence" value="ECO:0007669"/>
    <property type="project" value="TreeGrafter"/>
</dbReference>
<dbReference type="InterPro" id="IPR012000">
    <property type="entry name" value="Thiamin_PyroP_enz_cen_dom"/>
</dbReference>
<keyword evidence="4 9" id="KW-0479">Metal-binding</keyword>
<sequence>MKLGQYIVKRLEELHVTHVFGLPGDYNMQLLDHIEDSHKLQWVGCANELNASYAADGYARAANRPAVLVTTFGVGELSALNGVAGSYTEMLPVLHIVGMPPSAAQANHLWMHHTLGGNLYSAYYNMSQHISCDAALIGWSQRDLDNAPYHVDRVILTMLREKHPAYIGIPVDIIDMEVSGDMLDTPLVVPRPVVPAEKCEYVVNEVARDVEAAKRPLFLVDGCVQRHNVVKLVYDFLKKIGVPVVVAPMGKSLFPEDDEQFLGEYVGRGSAPSLEAIMEEVDLFVMLGGFKSDMNTGKFSYRTPTCHSIEIHSHSVQIGYADISGIGFEEVLPALGERLAVHHDTYLGLTKELRARFPEKQTFPDEPFISQDYLWHRVGQFLRPKDHVVCDMGTSCFGATRTRVPPGAHYYQQLLYGSIGWSVGAVLGVLYGAQVTDKGRVILFVGDGSLMLTMQEIATIMRYGLKPIIFVLNNDGYEIERKIHGPDRSYNNIPRLDYSLLLDFMSCTRDVRADIRSYESSDVRQEASRSHRAEMNIPEKHYHSVRTREELERLFEDEKVQNADGIHLVELFLRRGDAPDLLNKFVNNV</sequence>
<evidence type="ECO:0000313" key="15">
    <source>
        <dbReference type="Proteomes" id="UP000269793"/>
    </source>
</evidence>
<dbReference type="GO" id="GO:0005634">
    <property type="term" value="C:nucleus"/>
    <property type="evidence" value="ECO:0007669"/>
    <property type="project" value="TreeGrafter"/>
</dbReference>
<keyword evidence="15" id="KW-1185">Reference proteome</keyword>
<accession>A0A3G2S3C4</accession>
<evidence type="ECO:0000256" key="1">
    <source>
        <dbReference type="ARBA" id="ARBA00001964"/>
    </source>
</evidence>
<dbReference type="EMBL" id="CP033150">
    <property type="protein sequence ID" value="AYO42573.1"/>
    <property type="molecule type" value="Genomic_DNA"/>
</dbReference>
<dbReference type="PANTHER" id="PTHR43452:SF30">
    <property type="entry name" value="PYRUVATE DECARBOXYLASE ISOZYME 1-RELATED"/>
    <property type="match status" value="1"/>
</dbReference>
<dbReference type="InterPro" id="IPR012110">
    <property type="entry name" value="PDC/IPDC-like"/>
</dbReference>
<feature type="domain" description="Thiamine pyrophosphate enzyme central" evidence="11">
    <location>
        <begin position="204"/>
        <end position="320"/>
    </location>
</feature>
<evidence type="ECO:0000256" key="3">
    <source>
        <dbReference type="ARBA" id="ARBA00007812"/>
    </source>
</evidence>
<evidence type="ECO:0000259" key="11">
    <source>
        <dbReference type="Pfam" id="PF00205"/>
    </source>
</evidence>
<dbReference type="AlphaFoldDB" id="A0A3G2S3C4"/>